<accession>A0ACC3NVN4</accession>
<comment type="caution">
    <text evidence="1">The sequence shown here is derived from an EMBL/GenBank/DDBJ whole genome shotgun (WGS) entry which is preliminary data.</text>
</comment>
<reference evidence="1" key="1">
    <citation type="submission" date="2023-07" db="EMBL/GenBank/DDBJ databases">
        <title>Black Yeasts Isolated from many extreme environments.</title>
        <authorList>
            <person name="Coleine C."/>
            <person name="Stajich J.E."/>
            <person name="Selbmann L."/>
        </authorList>
    </citation>
    <scope>NUCLEOTIDE SEQUENCE</scope>
    <source>
        <strain evidence="1">CCFEE 5714</strain>
    </source>
</reference>
<evidence type="ECO:0000313" key="1">
    <source>
        <dbReference type="EMBL" id="KAK3722507.1"/>
    </source>
</evidence>
<protein>
    <submittedName>
        <fullName evidence="1">Uncharacterized protein</fullName>
    </submittedName>
</protein>
<evidence type="ECO:0000313" key="2">
    <source>
        <dbReference type="Proteomes" id="UP001281147"/>
    </source>
</evidence>
<sequence>MPTAIITGANSGIANAFARLLIEEGWDVHAADVETGAALQSLQCRLHVLDVRSPDSISAFAAQLADKPVDVLLNVAGVMYPYEQDRLDTVSAAALEKVFQVNTFGPLLLTQALLPNLLARAGSVIGIVSSRVGSIGDNSSGGSYSYRASKAAVNSIGKSMAIDLKEKGIVVSLLHPGFVKTNLNPGSEPHPESVEPEEAAGKLWKVMMSKSIEDTGKFWHREGYELPCAKEEYGIYKAAVRPETEDYVANGRIASEDAGYDGAVVRRPRSVSLDVGQRSRILPKVAWTKPALIEEA</sequence>
<name>A0ACC3NVN4_9PEZI</name>
<dbReference type="EMBL" id="JAUTXU010000013">
    <property type="protein sequence ID" value="KAK3722507.1"/>
    <property type="molecule type" value="Genomic_DNA"/>
</dbReference>
<keyword evidence="2" id="KW-1185">Reference proteome</keyword>
<organism evidence="1 2">
    <name type="scientific">Vermiconidia calcicola</name>
    <dbReference type="NCBI Taxonomy" id="1690605"/>
    <lineage>
        <taxon>Eukaryota</taxon>
        <taxon>Fungi</taxon>
        <taxon>Dikarya</taxon>
        <taxon>Ascomycota</taxon>
        <taxon>Pezizomycotina</taxon>
        <taxon>Dothideomycetes</taxon>
        <taxon>Dothideomycetidae</taxon>
        <taxon>Mycosphaerellales</taxon>
        <taxon>Extremaceae</taxon>
        <taxon>Vermiconidia</taxon>
    </lineage>
</organism>
<proteinExistence type="predicted"/>
<dbReference type="Proteomes" id="UP001281147">
    <property type="component" value="Unassembled WGS sequence"/>
</dbReference>
<gene>
    <name evidence="1" type="ORF">LTR37_002499</name>
</gene>